<protein>
    <submittedName>
        <fullName evidence="1">Uncharacterized protein</fullName>
    </submittedName>
</protein>
<reference evidence="1" key="1">
    <citation type="journal article" date="2015" name="Nature">
        <title>Complex archaea that bridge the gap between prokaryotes and eukaryotes.</title>
        <authorList>
            <person name="Spang A."/>
            <person name="Saw J.H."/>
            <person name="Jorgensen S.L."/>
            <person name="Zaremba-Niedzwiedzka K."/>
            <person name="Martijn J."/>
            <person name="Lind A.E."/>
            <person name="van Eijk R."/>
            <person name="Schleper C."/>
            <person name="Guy L."/>
            <person name="Ettema T.J."/>
        </authorList>
    </citation>
    <scope>NUCLEOTIDE SEQUENCE</scope>
</reference>
<name>A0A0F9LEH3_9ZZZZ</name>
<accession>A0A0F9LEH3</accession>
<organism evidence="1">
    <name type="scientific">marine sediment metagenome</name>
    <dbReference type="NCBI Taxonomy" id="412755"/>
    <lineage>
        <taxon>unclassified sequences</taxon>
        <taxon>metagenomes</taxon>
        <taxon>ecological metagenomes</taxon>
    </lineage>
</organism>
<sequence>MANSYLDCWWYWLDCALPLRINLEAKCSGYFEIELQILFFNITFTKVSEKFKQETKLFLKGISNNG</sequence>
<dbReference type="AlphaFoldDB" id="A0A0F9LEH3"/>
<dbReference type="EMBL" id="LAZR01012626">
    <property type="protein sequence ID" value="KKM25850.1"/>
    <property type="molecule type" value="Genomic_DNA"/>
</dbReference>
<evidence type="ECO:0000313" key="1">
    <source>
        <dbReference type="EMBL" id="KKM25850.1"/>
    </source>
</evidence>
<comment type="caution">
    <text evidence="1">The sequence shown here is derived from an EMBL/GenBank/DDBJ whole genome shotgun (WGS) entry which is preliminary data.</text>
</comment>
<gene>
    <name evidence="1" type="ORF">LCGC14_1590770</name>
</gene>
<proteinExistence type="predicted"/>